<proteinExistence type="predicted"/>
<organism evidence="2">
    <name type="scientific">uncultured Rubrobacteraceae bacterium</name>
    <dbReference type="NCBI Taxonomy" id="349277"/>
    <lineage>
        <taxon>Bacteria</taxon>
        <taxon>Bacillati</taxon>
        <taxon>Actinomycetota</taxon>
        <taxon>Rubrobacteria</taxon>
        <taxon>Rubrobacterales</taxon>
        <taxon>Rubrobacteraceae</taxon>
        <taxon>environmental samples</taxon>
    </lineage>
</organism>
<sequence>GITEQRRNTERNPADLASQRLGLPVRGPRREELPAPDPRWAAEDPTQDRRVGGGFRRRGGRADETGGGRHPARRARPPGARDDGPGLRLRAPVHPEPGRRPRHPGRDAAGGRGGRGRGRV</sequence>
<feature type="region of interest" description="Disordered" evidence="1">
    <location>
        <begin position="1"/>
        <end position="120"/>
    </location>
</feature>
<gene>
    <name evidence="2" type="ORF">AVDCRST_MAG55-1200</name>
</gene>
<accession>A0A6J4PB20</accession>
<feature type="non-terminal residue" evidence="2">
    <location>
        <position position="1"/>
    </location>
</feature>
<name>A0A6J4PB20_9ACTN</name>
<evidence type="ECO:0000256" key="1">
    <source>
        <dbReference type="SAM" id="MobiDB-lite"/>
    </source>
</evidence>
<feature type="non-terminal residue" evidence="2">
    <location>
        <position position="120"/>
    </location>
</feature>
<evidence type="ECO:0000313" key="2">
    <source>
        <dbReference type="EMBL" id="CAA9409190.1"/>
    </source>
</evidence>
<dbReference type="EMBL" id="CADCUZ010000048">
    <property type="protein sequence ID" value="CAA9409190.1"/>
    <property type="molecule type" value="Genomic_DNA"/>
</dbReference>
<dbReference type="AlphaFoldDB" id="A0A6J4PB20"/>
<protein>
    <submittedName>
        <fullName evidence="2">Uncharacterized protein</fullName>
    </submittedName>
</protein>
<feature type="compositionally biased region" description="Basic and acidic residues" evidence="1">
    <location>
        <begin position="40"/>
        <end position="51"/>
    </location>
</feature>
<feature type="compositionally biased region" description="Basic and acidic residues" evidence="1">
    <location>
        <begin position="1"/>
        <end position="13"/>
    </location>
</feature>
<reference evidence="2" key="1">
    <citation type="submission" date="2020-02" db="EMBL/GenBank/DDBJ databases">
        <authorList>
            <person name="Meier V. D."/>
        </authorList>
    </citation>
    <scope>NUCLEOTIDE SEQUENCE</scope>
    <source>
        <strain evidence="2">AVDCRST_MAG55</strain>
    </source>
</reference>